<dbReference type="RefSeq" id="WP_146962114.1">
    <property type="nucleotide sequence ID" value="NZ_CP042467.1"/>
</dbReference>
<gene>
    <name evidence="2" type="ORF">FRD01_18015</name>
</gene>
<protein>
    <submittedName>
        <fullName evidence="2">Uncharacterized protein</fullName>
    </submittedName>
</protein>
<accession>A0A5B8XTZ8</accession>
<keyword evidence="1" id="KW-0812">Transmembrane</keyword>
<dbReference type="KEGG" id="bbae:FRD01_18015"/>
<sequence>MSEFSDRPPELPPMSGDTGNRVLIGAAAAAIVISNIAIVAEALTDRWLARGLGFPAYLSLPLAFGAAYLAFRVWQKLDRRIGQGLLVGAAVYWVVLVVDVLN</sequence>
<feature type="transmembrane region" description="Helical" evidence="1">
    <location>
        <begin position="83"/>
        <end position="101"/>
    </location>
</feature>
<keyword evidence="3" id="KW-1185">Reference proteome</keyword>
<evidence type="ECO:0000313" key="3">
    <source>
        <dbReference type="Proteomes" id="UP000321595"/>
    </source>
</evidence>
<name>A0A5B8XTZ8_9DELT</name>
<evidence type="ECO:0000256" key="1">
    <source>
        <dbReference type="SAM" id="Phobius"/>
    </source>
</evidence>
<feature type="transmembrane region" description="Helical" evidence="1">
    <location>
        <begin position="21"/>
        <end position="40"/>
    </location>
</feature>
<reference evidence="2 3" key="1">
    <citation type="submission" date="2019-08" db="EMBL/GenBank/DDBJ databases">
        <authorList>
            <person name="Liang Q."/>
        </authorList>
    </citation>
    <scope>NUCLEOTIDE SEQUENCE [LARGE SCALE GENOMIC DNA]</scope>
    <source>
        <strain evidence="2 3">V1718</strain>
    </source>
</reference>
<proteinExistence type="predicted"/>
<dbReference type="Proteomes" id="UP000321595">
    <property type="component" value="Chromosome"/>
</dbReference>
<dbReference type="AlphaFoldDB" id="A0A5B8XTZ8"/>
<feature type="transmembrane region" description="Helical" evidence="1">
    <location>
        <begin position="52"/>
        <end position="71"/>
    </location>
</feature>
<dbReference type="EMBL" id="CP042467">
    <property type="protein sequence ID" value="QED29100.1"/>
    <property type="molecule type" value="Genomic_DNA"/>
</dbReference>
<keyword evidence="1" id="KW-0472">Membrane</keyword>
<evidence type="ECO:0000313" key="2">
    <source>
        <dbReference type="EMBL" id="QED29100.1"/>
    </source>
</evidence>
<keyword evidence="1" id="KW-1133">Transmembrane helix</keyword>
<organism evidence="2 3">
    <name type="scientific">Microvenator marinus</name>
    <dbReference type="NCBI Taxonomy" id="2600177"/>
    <lineage>
        <taxon>Bacteria</taxon>
        <taxon>Deltaproteobacteria</taxon>
        <taxon>Bradymonadales</taxon>
        <taxon>Microvenatoraceae</taxon>
        <taxon>Microvenator</taxon>
    </lineage>
</organism>